<dbReference type="RefSeq" id="XP_014569637.1">
    <property type="nucleotide sequence ID" value="XM_014714151.1"/>
</dbReference>
<dbReference type="EMBL" id="BABT02000028">
    <property type="protein sequence ID" value="GAA94205.1"/>
    <property type="molecule type" value="Genomic_DNA"/>
</dbReference>
<feature type="transmembrane region" description="Helical" evidence="7">
    <location>
        <begin position="172"/>
        <end position="194"/>
    </location>
</feature>
<dbReference type="OrthoDB" id="78296at2759"/>
<dbReference type="InterPro" id="IPR002524">
    <property type="entry name" value="Cation_efflux"/>
</dbReference>
<proteinExistence type="predicted"/>
<dbReference type="Gene3D" id="1.20.1510.10">
    <property type="entry name" value="Cation efflux protein transmembrane domain"/>
    <property type="match status" value="1"/>
</dbReference>
<dbReference type="Proteomes" id="UP000009131">
    <property type="component" value="Unassembled WGS sequence"/>
</dbReference>
<dbReference type="FunFam" id="1.20.1510.10:FF:000005">
    <property type="entry name" value="Putative Cation diffusion facilitator 1"/>
    <property type="match status" value="1"/>
</dbReference>
<evidence type="ECO:0000256" key="2">
    <source>
        <dbReference type="ARBA" id="ARBA00022448"/>
    </source>
</evidence>
<name>G7DUE5_MIXOS</name>
<dbReference type="PANTHER" id="PTHR43840:SF4">
    <property type="entry name" value="CDF DIVALENT METAL CATION TRANSPORTER (EUROFUNG)"/>
    <property type="match status" value="1"/>
</dbReference>
<reference evidence="9 10" key="2">
    <citation type="journal article" date="2012" name="Open Biol.">
        <title>Characteristics of nucleosomes and linker DNA regions on the genome of the basidiomycete Mixia osmundae revealed by mono- and dinucleosome mapping.</title>
        <authorList>
            <person name="Nishida H."/>
            <person name="Kondo S."/>
            <person name="Matsumoto T."/>
            <person name="Suzuki Y."/>
            <person name="Yoshikawa H."/>
            <person name="Taylor T.D."/>
            <person name="Sugiyama J."/>
        </authorList>
    </citation>
    <scope>NUCLEOTIDE SEQUENCE [LARGE SCALE GENOMIC DNA]</scope>
    <source>
        <strain evidence="10">CBS 9802 / IAM 14324 / JCM 22182 / KY 12970</strain>
    </source>
</reference>
<protein>
    <recommendedName>
        <fullName evidence="8">Cation efflux protein transmembrane domain-containing protein</fullName>
    </recommendedName>
</protein>
<keyword evidence="4 7" id="KW-1133">Transmembrane helix</keyword>
<sequence>MASKRRQSTLQYGLHKVPQSFQNLASMLQLGDNVDDTNDIEDGASQRTRDESLERQHQRRPIKQSQSLFHIAGLVDNSGGRFERYRMSDDELKTIKKKKIREFYEKQNEILDYFAEVDEVLDATHASALAPQEPQAAGSPFSESSPLLPVAREDYRSSRAREGDKLQEDVKWAIAVNLIINVILLLGKIVVALLSNSISLVASLVDSAMDLLSTVIIWVASRAMSQKDWKSQYQWPVGKRRMEPLGVVVFSVFMIASFAQVFIESLQRLANPGELAVNIPFPGICVMVGTIVVKGGVWLYYHRVNNTSVKALAQDAENDMVFNFFSIAFPYIGQLLGLPWLDAAGGLLLSVYIILEWSETLFSNLFKLTGRRAGPAQHQRMIYLATRFSPLIKGVQYSSVFYQGDRLVVETDVVVPPDTPLPLSHDVAEAAQYAIESLEDVERAYVHVDFSTTSPSGHAER</sequence>
<keyword evidence="5 7" id="KW-0472">Membrane</keyword>
<dbReference type="Gene3D" id="3.30.70.1350">
    <property type="entry name" value="Cation efflux protein, cytoplasmic domain"/>
    <property type="match status" value="1"/>
</dbReference>
<dbReference type="NCBIfam" id="TIGR01297">
    <property type="entry name" value="CDF"/>
    <property type="match status" value="1"/>
</dbReference>
<dbReference type="SUPFAM" id="SSF160240">
    <property type="entry name" value="Cation efflux protein cytoplasmic domain-like"/>
    <property type="match status" value="1"/>
</dbReference>
<feature type="transmembrane region" description="Helical" evidence="7">
    <location>
        <begin position="321"/>
        <end position="341"/>
    </location>
</feature>
<feature type="transmembrane region" description="Helical" evidence="7">
    <location>
        <begin position="200"/>
        <end position="221"/>
    </location>
</feature>
<dbReference type="PANTHER" id="PTHR43840">
    <property type="entry name" value="MITOCHONDRIAL METAL TRANSPORTER 1-RELATED"/>
    <property type="match status" value="1"/>
</dbReference>
<feature type="compositionally biased region" description="Acidic residues" evidence="6">
    <location>
        <begin position="33"/>
        <end position="42"/>
    </location>
</feature>
<dbReference type="STRING" id="764103.G7DUE5"/>
<evidence type="ECO:0000256" key="4">
    <source>
        <dbReference type="ARBA" id="ARBA00022989"/>
    </source>
</evidence>
<evidence type="ECO:0000256" key="5">
    <source>
        <dbReference type="ARBA" id="ARBA00023136"/>
    </source>
</evidence>
<evidence type="ECO:0000313" key="9">
    <source>
        <dbReference type="EMBL" id="GAA94205.1"/>
    </source>
</evidence>
<dbReference type="InterPro" id="IPR027469">
    <property type="entry name" value="Cation_efflux_TMD_sf"/>
</dbReference>
<accession>G7DUE5</accession>
<dbReference type="InterPro" id="IPR036837">
    <property type="entry name" value="Cation_efflux_CTD_sf"/>
</dbReference>
<evidence type="ECO:0000259" key="8">
    <source>
        <dbReference type="Pfam" id="PF01545"/>
    </source>
</evidence>
<dbReference type="InterPro" id="IPR058533">
    <property type="entry name" value="Cation_efflux_TM"/>
</dbReference>
<dbReference type="GO" id="GO:0030003">
    <property type="term" value="P:intracellular monoatomic cation homeostasis"/>
    <property type="evidence" value="ECO:0007669"/>
    <property type="project" value="UniProtKB-ARBA"/>
</dbReference>
<evidence type="ECO:0000256" key="6">
    <source>
        <dbReference type="SAM" id="MobiDB-lite"/>
    </source>
</evidence>
<comment type="subcellular location">
    <subcellularLocation>
        <location evidence="1">Membrane</location>
        <topology evidence="1">Multi-pass membrane protein</topology>
    </subcellularLocation>
</comment>
<dbReference type="InParanoid" id="G7DUE5"/>
<reference evidence="9 10" key="1">
    <citation type="journal article" date="2011" name="J. Gen. Appl. Microbiol.">
        <title>Draft genome sequencing of the enigmatic basidiomycete Mixia osmundae.</title>
        <authorList>
            <person name="Nishida H."/>
            <person name="Nagatsuka Y."/>
            <person name="Sugiyama J."/>
        </authorList>
    </citation>
    <scope>NUCLEOTIDE SEQUENCE [LARGE SCALE GENOMIC DNA]</scope>
    <source>
        <strain evidence="10">CBS 9802 / IAM 14324 / JCM 22182 / KY 12970</strain>
    </source>
</reference>
<feature type="region of interest" description="Disordered" evidence="6">
    <location>
        <begin position="33"/>
        <end position="65"/>
    </location>
</feature>
<dbReference type="InterPro" id="IPR050291">
    <property type="entry name" value="CDF_Transporter"/>
</dbReference>
<dbReference type="HOGENOM" id="CLU_013430_10_0_1"/>
<dbReference type="OMA" id="KKPIREY"/>
<dbReference type="AlphaFoldDB" id="G7DUE5"/>
<evidence type="ECO:0000313" key="10">
    <source>
        <dbReference type="Proteomes" id="UP000009131"/>
    </source>
</evidence>
<comment type="caution">
    <text evidence="9">The sequence shown here is derived from an EMBL/GenBank/DDBJ whole genome shotgun (WGS) entry which is preliminary data.</text>
</comment>
<evidence type="ECO:0000256" key="1">
    <source>
        <dbReference type="ARBA" id="ARBA00004141"/>
    </source>
</evidence>
<organism evidence="9 10">
    <name type="scientific">Mixia osmundae (strain CBS 9802 / IAM 14324 / JCM 22182 / KY 12970)</name>
    <dbReference type="NCBI Taxonomy" id="764103"/>
    <lineage>
        <taxon>Eukaryota</taxon>
        <taxon>Fungi</taxon>
        <taxon>Dikarya</taxon>
        <taxon>Basidiomycota</taxon>
        <taxon>Pucciniomycotina</taxon>
        <taxon>Mixiomycetes</taxon>
        <taxon>Mixiales</taxon>
        <taxon>Mixiaceae</taxon>
        <taxon>Mixia</taxon>
    </lineage>
</organism>
<dbReference type="GO" id="GO:0016020">
    <property type="term" value="C:membrane"/>
    <property type="evidence" value="ECO:0007669"/>
    <property type="project" value="UniProtKB-SubCell"/>
</dbReference>
<keyword evidence="2" id="KW-0813">Transport</keyword>
<dbReference type="GO" id="GO:0008324">
    <property type="term" value="F:monoatomic cation transmembrane transporter activity"/>
    <property type="evidence" value="ECO:0007669"/>
    <property type="project" value="InterPro"/>
</dbReference>
<dbReference type="Pfam" id="PF01545">
    <property type="entry name" value="Cation_efflux"/>
    <property type="match status" value="1"/>
</dbReference>
<keyword evidence="10" id="KW-1185">Reference proteome</keyword>
<evidence type="ECO:0000256" key="3">
    <source>
        <dbReference type="ARBA" id="ARBA00022692"/>
    </source>
</evidence>
<feature type="transmembrane region" description="Helical" evidence="7">
    <location>
        <begin position="275"/>
        <end position="301"/>
    </location>
</feature>
<dbReference type="SUPFAM" id="SSF161111">
    <property type="entry name" value="Cation efflux protein transmembrane domain-like"/>
    <property type="match status" value="1"/>
</dbReference>
<keyword evidence="3 7" id="KW-0812">Transmembrane</keyword>
<dbReference type="GO" id="GO:0098771">
    <property type="term" value="P:inorganic ion homeostasis"/>
    <property type="evidence" value="ECO:0007669"/>
    <property type="project" value="UniProtKB-ARBA"/>
</dbReference>
<gene>
    <name evidence="9" type="primary">Mo00853</name>
    <name evidence="9" type="ORF">E5Q_00853</name>
</gene>
<feature type="transmembrane region" description="Helical" evidence="7">
    <location>
        <begin position="242"/>
        <end position="263"/>
    </location>
</feature>
<dbReference type="eggNOG" id="KOG1485">
    <property type="taxonomic scope" value="Eukaryota"/>
</dbReference>
<feature type="domain" description="Cation efflux protein transmembrane" evidence="8">
    <location>
        <begin position="176"/>
        <end position="368"/>
    </location>
</feature>
<evidence type="ECO:0000256" key="7">
    <source>
        <dbReference type="SAM" id="Phobius"/>
    </source>
</evidence>
<feature type="compositionally biased region" description="Basic and acidic residues" evidence="6">
    <location>
        <begin position="47"/>
        <end position="56"/>
    </location>
</feature>